<protein>
    <recommendedName>
        <fullName evidence="4">Serine protease</fullName>
    </recommendedName>
</protein>
<dbReference type="InterPro" id="IPR043504">
    <property type="entry name" value="Peptidase_S1_PA_chymotrypsin"/>
</dbReference>
<evidence type="ECO:0000256" key="1">
    <source>
        <dbReference type="SAM" id="SignalP"/>
    </source>
</evidence>
<dbReference type="Proteomes" id="UP000466894">
    <property type="component" value="Chromosome"/>
</dbReference>
<organism evidence="2 3">
    <name type="scientific">Mycobacterium noviomagense</name>
    <dbReference type="NCBI Taxonomy" id="459858"/>
    <lineage>
        <taxon>Bacteria</taxon>
        <taxon>Bacillati</taxon>
        <taxon>Actinomycetota</taxon>
        <taxon>Actinomycetes</taxon>
        <taxon>Mycobacteriales</taxon>
        <taxon>Mycobacteriaceae</taxon>
        <taxon>Mycobacterium</taxon>
    </lineage>
</organism>
<dbReference type="Gene3D" id="2.40.10.10">
    <property type="entry name" value="Trypsin-like serine proteases"/>
    <property type="match status" value="2"/>
</dbReference>
<dbReference type="SUPFAM" id="SSF50494">
    <property type="entry name" value="Trypsin-like serine proteases"/>
    <property type="match status" value="1"/>
</dbReference>
<reference evidence="2 3" key="1">
    <citation type="journal article" date="2019" name="Emerg. Microbes Infect.">
        <title>Comprehensive subspecies identification of 175 nontuberculous mycobacteria species based on 7547 genomic profiles.</title>
        <authorList>
            <person name="Matsumoto Y."/>
            <person name="Kinjo T."/>
            <person name="Motooka D."/>
            <person name="Nabeya D."/>
            <person name="Jung N."/>
            <person name="Uechi K."/>
            <person name="Horii T."/>
            <person name="Iida T."/>
            <person name="Fujita J."/>
            <person name="Nakamura S."/>
        </authorList>
    </citation>
    <scope>NUCLEOTIDE SEQUENCE [LARGE SCALE GENOMIC DNA]</scope>
    <source>
        <strain evidence="2 3">JCM 16367</strain>
    </source>
</reference>
<evidence type="ECO:0008006" key="4">
    <source>
        <dbReference type="Google" id="ProtNLM"/>
    </source>
</evidence>
<dbReference type="InterPro" id="IPR009003">
    <property type="entry name" value="Peptidase_S1_PA"/>
</dbReference>
<evidence type="ECO:0000313" key="3">
    <source>
        <dbReference type="Proteomes" id="UP000466894"/>
    </source>
</evidence>
<sequence>MSAAAASAPVTAKPPPMITKLLTALVTTVAMATSAPATAHAAGGLLTVGMKLTFNSRGCSLGFFATDSTGDQLAVTAGHCSSGLHQRVYNTFGDQIGEVVAWQPDVEDSDGKLTGSRGFTIIYTYKTFRIEAFFTGVGTVKVGDRVRLYGERTTGTNGTITNVSYTADRPDLDLLTADIVQLPGDSGGPWFSLGPTLVGIASSADEENGGGSRGAQAQPLGSLEHEINAVARYGQGFSVYTEG</sequence>
<evidence type="ECO:0000313" key="2">
    <source>
        <dbReference type="EMBL" id="BBY05022.1"/>
    </source>
</evidence>
<gene>
    <name evidence="2" type="ORF">MNVI_03400</name>
</gene>
<name>A0A7I7P8T7_9MYCO</name>
<accession>A0A7I7P8T7</accession>
<keyword evidence="1" id="KW-0732">Signal</keyword>
<feature type="chain" id="PRO_5029609798" description="Serine protease" evidence="1">
    <location>
        <begin position="42"/>
        <end position="243"/>
    </location>
</feature>
<dbReference type="EMBL" id="AP022583">
    <property type="protein sequence ID" value="BBY05022.1"/>
    <property type="molecule type" value="Genomic_DNA"/>
</dbReference>
<feature type="signal peptide" evidence="1">
    <location>
        <begin position="1"/>
        <end position="41"/>
    </location>
</feature>
<dbReference type="AlphaFoldDB" id="A0A7I7P8T7"/>
<proteinExistence type="predicted"/>
<dbReference type="KEGG" id="mnv:MNVI_03400"/>